<name>A0ABR8KG25_9NOSO</name>
<dbReference type="Proteomes" id="UP000637383">
    <property type="component" value="Unassembled WGS sequence"/>
</dbReference>
<feature type="domain" description="GST C-terminal" evidence="2">
    <location>
        <begin position="86"/>
        <end position="209"/>
    </location>
</feature>
<dbReference type="Gene3D" id="3.40.30.10">
    <property type="entry name" value="Glutaredoxin"/>
    <property type="match status" value="1"/>
</dbReference>
<dbReference type="InterPro" id="IPR040079">
    <property type="entry name" value="Glutathione_S-Trfase"/>
</dbReference>
<dbReference type="PANTHER" id="PTHR43968:SF6">
    <property type="entry name" value="GLUTATHIONE S-TRANSFERASE OMEGA"/>
    <property type="match status" value="1"/>
</dbReference>
<dbReference type="SFLD" id="SFLDG00358">
    <property type="entry name" value="Main_(cytGST)"/>
    <property type="match status" value="1"/>
</dbReference>
<dbReference type="SFLD" id="SFLDS00019">
    <property type="entry name" value="Glutathione_Transferase_(cytos"/>
    <property type="match status" value="1"/>
</dbReference>
<evidence type="ECO:0000259" key="2">
    <source>
        <dbReference type="PROSITE" id="PS50405"/>
    </source>
</evidence>
<reference evidence="3 4" key="1">
    <citation type="journal article" date="2020" name="ISME J.">
        <title>Comparative genomics reveals insights into cyanobacterial evolution and habitat adaptation.</title>
        <authorList>
            <person name="Chen M.Y."/>
            <person name="Teng W.K."/>
            <person name="Zhao L."/>
            <person name="Hu C.X."/>
            <person name="Zhou Y.K."/>
            <person name="Han B.P."/>
            <person name="Song L.R."/>
            <person name="Shu W.S."/>
        </authorList>
    </citation>
    <scope>NUCLEOTIDE SEQUENCE [LARGE SCALE GENOMIC DNA]</scope>
    <source>
        <strain evidence="3 4">FACHB-159</strain>
    </source>
</reference>
<dbReference type="Pfam" id="PF00043">
    <property type="entry name" value="GST_C"/>
    <property type="match status" value="1"/>
</dbReference>
<protein>
    <submittedName>
        <fullName evidence="3">Glutathione S-transferase family protein</fullName>
    </submittedName>
</protein>
<dbReference type="SUPFAM" id="SSF52833">
    <property type="entry name" value="Thioredoxin-like"/>
    <property type="match status" value="1"/>
</dbReference>
<dbReference type="CDD" id="cd00299">
    <property type="entry name" value="GST_C_family"/>
    <property type="match status" value="1"/>
</dbReference>
<dbReference type="InterPro" id="IPR036249">
    <property type="entry name" value="Thioredoxin-like_sf"/>
</dbReference>
<dbReference type="Gene3D" id="1.20.1050.10">
    <property type="match status" value="1"/>
</dbReference>
<dbReference type="InterPro" id="IPR010987">
    <property type="entry name" value="Glutathione-S-Trfase_C-like"/>
</dbReference>
<dbReference type="Pfam" id="PF13417">
    <property type="entry name" value="GST_N_3"/>
    <property type="match status" value="1"/>
</dbReference>
<dbReference type="CDD" id="cd00570">
    <property type="entry name" value="GST_N_family"/>
    <property type="match status" value="1"/>
</dbReference>
<sequence length="231" mass="26652">MKLYYAPASSYSQRVLIALYEKNIDFIPIQVNLFEARSREDYIQINPFAKIPTLIADSGQVLFEACIIIEYLDEDFKNEPRLIPDDSNLALEVRFWERILDVYINSGREALFADTQRPAEERGNKEVLKAKRLLETACTLLDARLQGRTWLVGEQFSLADCAAAPILAYLRMVYNYQHLPLLTDYVRRLESRPSVAQVQHQGNEQMKQMLATLKYPLDLVPIDTYRTSVIA</sequence>
<evidence type="ECO:0000259" key="1">
    <source>
        <dbReference type="PROSITE" id="PS50404"/>
    </source>
</evidence>
<organism evidence="3 4">
    <name type="scientific">Nostoc paludosum FACHB-159</name>
    <dbReference type="NCBI Taxonomy" id="2692908"/>
    <lineage>
        <taxon>Bacteria</taxon>
        <taxon>Bacillati</taxon>
        <taxon>Cyanobacteriota</taxon>
        <taxon>Cyanophyceae</taxon>
        <taxon>Nostocales</taxon>
        <taxon>Nostocaceae</taxon>
        <taxon>Nostoc</taxon>
    </lineage>
</organism>
<dbReference type="InterPro" id="IPR036282">
    <property type="entry name" value="Glutathione-S-Trfase_C_sf"/>
</dbReference>
<dbReference type="InterPro" id="IPR004045">
    <property type="entry name" value="Glutathione_S-Trfase_N"/>
</dbReference>
<accession>A0ABR8KG25</accession>
<dbReference type="PROSITE" id="PS50405">
    <property type="entry name" value="GST_CTER"/>
    <property type="match status" value="1"/>
</dbReference>
<dbReference type="PANTHER" id="PTHR43968">
    <property type="match status" value="1"/>
</dbReference>
<keyword evidence="4" id="KW-1185">Reference proteome</keyword>
<proteinExistence type="predicted"/>
<dbReference type="RefSeq" id="WP_190959036.1">
    <property type="nucleotide sequence ID" value="NZ_JACJTU010000051.1"/>
</dbReference>
<dbReference type="SUPFAM" id="SSF47616">
    <property type="entry name" value="GST C-terminal domain-like"/>
    <property type="match status" value="1"/>
</dbReference>
<dbReference type="InterPro" id="IPR004046">
    <property type="entry name" value="GST_C"/>
</dbReference>
<feature type="domain" description="GST N-terminal" evidence="1">
    <location>
        <begin position="1"/>
        <end position="80"/>
    </location>
</feature>
<gene>
    <name evidence="3" type="ORF">H6H03_32250</name>
</gene>
<dbReference type="InterPro" id="IPR050983">
    <property type="entry name" value="GST_Omega/HSP26"/>
</dbReference>
<comment type="caution">
    <text evidence="3">The sequence shown here is derived from an EMBL/GenBank/DDBJ whole genome shotgun (WGS) entry which is preliminary data.</text>
</comment>
<evidence type="ECO:0000313" key="4">
    <source>
        <dbReference type="Proteomes" id="UP000637383"/>
    </source>
</evidence>
<dbReference type="EMBL" id="JACJTU010000051">
    <property type="protein sequence ID" value="MBD2738499.1"/>
    <property type="molecule type" value="Genomic_DNA"/>
</dbReference>
<dbReference type="PROSITE" id="PS50404">
    <property type="entry name" value="GST_NTER"/>
    <property type="match status" value="1"/>
</dbReference>
<evidence type="ECO:0000313" key="3">
    <source>
        <dbReference type="EMBL" id="MBD2738499.1"/>
    </source>
</evidence>